<accession>A0ABT9U814</accession>
<keyword evidence="1 3" id="KW-0378">Hydrolase</keyword>
<evidence type="ECO:0000313" key="4">
    <source>
        <dbReference type="Proteomes" id="UP001229346"/>
    </source>
</evidence>
<organism evidence="3 4">
    <name type="scientific">Paenibacillus harenae</name>
    <dbReference type="NCBI Taxonomy" id="306543"/>
    <lineage>
        <taxon>Bacteria</taxon>
        <taxon>Bacillati</taxon>
        <taxon>Bacillota</taxon>
        <taxon>Bacilli</taxon>
        <taxon>Bacillales</taxon>
        <taxon>Paenibacillaceae</taxon>
        <taxon>Paenibacillus</taxon>
    </lineage>
</organism>
<dbReference type="PRINTS" id="PR00133">
    <property type="entry name" value="GLHYDRLASE3"/>
</dbReference>
<evidence type="ECO:0000256" key="1">
    <source>
        <dbReference type="ARBA" id="ARBA00022801"/>
    </source>
</evidence>
<dbReference type="SMART" id="SM01217">
    <property type="entry name" value="Fn3_like"/>
    <property type="match status" value="1"/>
</dbReference>
<name>A0ABT9U814_PAEHA</name>
<feature type="domain" description="Fibronectin type III-like" evidence="2">
    <location>
        <begin position="684"/>
        <end position="753"/>
    </location>
</feature>
<evidence type="ECO:0000259" key="2">
    <source>
        <dbReference type="SMART" id="SM01217"/>
    </source>
</evidence>
<dbReference type="InterPro" id="IPR002772">
    <property type="entry name" value="Glyco_hydro_3_C"/>
</dbReference>
<comment type="caution">
    <text evidence="3">The sequence shown here is derived from an EMBL/GenBank/DDBJ whole genome shotgun (WGS) entry which is preliminary data.</text>
</comment>
<dbReference type="EC" id="3.2.1.21" evidence="3"/>
<dbReference type="Gene3D" id="3.20.20.300">
    <property type="entry name" value="Glycoside hydrolase, family 3, N-terminal domain"/>
    <property type="match status" value="1"/>
</dbReference>
<proteinExistence type="predicted"/>
<sequence>MSYKDSSLPVPERAELLLAEMTLDEKIGQLLQPFGWKTYIKKDGKAELTESFRSQVRNGGVGSLYGVLRADPWTEVTLENGLSPEEGARAVNDIQRYVIENSRLGIPILFGEECSHGHMAIGATVFPVPLNVGSTWNVDLYRDMCKAIALETRSQGGAATYSPVLDVVRDPRWGRTEECFAEDPFLIGELAVAAVEGLQGDRLDGKDSVIATLKHFVAYGSSEGGRNAGPVHMGLRELHESDLVPFRKAIEAGALSVMTAYNEIDGVPCTSNSYLLRELLRGQWGFDGFVITDCGAINMLAWGHDVAEDGEAAAVLALKAGVDMEMSGEMFGKHLRSAIDKGALETSVLDEAVKRVLEMKFKLGLFENPYVDPALAAAVIGCEAHVRLARQVAEESIVLLKNEAQTLPLSKGTRKIAVIGPNANQMYNQLGDYTSPQQRGQVVTLLDGIRAKLGEGADDQLLYALGCRIKGDSREGFEQALACAEQADVVIMAVGGSSARDFGEGTIDLRTGASVVTEHAWSDMECGEGIDRAGLSLMGVQLELIQEVHKLGKPVVVVYMNGRPIAEPWIDEHIHAIVEAWYPGQEGGHALADILFGDANPSGRLTVSVPKDVGQLPVYYNAKRSRGKRYLEMDNKPQYPFGYGLSYTDFRYDGLRLSESTIRPDGETVVTLEVTNIGLMAGAEVVQLYVADKVSSVTRPVKELKGFRKVRLQPGETRTVSFTLTSEHLQLIGADFGPVVEDGEFIIMVGKNAEDYISTHLFVRSEVAACIE</sequence>
<dbReference type="InterPro" id="IPR017853">
    <property type="entry name" value="GH"/>
</dbReference>
<dbReference type="InterPro" id="IPR001764">
    <property type="entry name" value="Glyco_hydro_3_N"/>
</dbReference>
<protein>
    <submittedName>
        <fullName evidence="3">Beta-glucosidase</fullName>
        <ecNumber evidence="3">3.2.1.21</ecNumber>
    </submittedName>
</protein>
<reference evidence="3 4" key="1">
    <citation type="submission" date="2023-07" db="EMBL/GenBank/DDBJ databases">
        <title>Sorghum-associated microbial communities from plants grown in Nebraska, USA.</title>
        <authorList>
            <person name="Schachtman D."/>
        </authorList>
    </citation>
    <scope>NUCLEOTIDE SEQUENCE [LARGE SCALE GENOMIC DNA]</scope>
    <source>
        <strain evidence="3 4">CC482</strain>
    </source>
</reference>
<dbReference type="Pfam" id="PF00933">
    <property type="entry name" value="Glyco_hydro_3"/>
    <property type="match status" value="1"/>
</dbReference>
<dbReference type="GO" id="GO:0008422">
    <property type="term" value="F:beta-glucosidase activity"/>
    <property type="evidence" value="ECO:0007669"/>
    <property type="project" value="UniProtKB-EC"/>
</dbReference>
<dbReference type="InterPro" id="IPR036881">
    <property type="entry name" value="Glyco_hydro_3_C_sf"/>
</dbReference>
<dbReference type="PANTHER" id="PTHR30620">
    <property type="entry name" value="PERIPLASMIC BETA-GLUCOSIDASE-RELATED"/>
    <property type="match status" value="1"/>
</dbReference>
<gene>
    <name evidence="3" type="ORF">J2T15_005253</name>
</gene>
<dbReference type="SUPFAM" id="SSF52279">
    <property type="entry name" value="Beta-D-glucan exohydrolase, C-terminal domain"/>
    <property type="match status" value="1"/>
</dbReference>
<dbReference type="SUPFAM" id="SSF51445">
    <property type="entry name" value="(Trans)glycosidases"/>
    <property type="match status" value="1"/>
</dbReference>
<dbReference type="Pfam" id="PF01915">
    <property type="entry name" value="Glyco_hydro_3_C"/>
    <property type="match status" value="1"/>
</dbReference>
<dbReference type="Pfam" id="PF14310">
    <property type="entry name" value="Fn3-like"/>
    <property type="match status" value="1"/>
</dbReference>
<keyword evidence="3" id="KW-0326">Glycosidase</keyword>
<dbReference type="Gene3D" id="3.40.50.1700">
    <property type="entry name" value="Glycoside hydrolase family 3 C-terminal domain"/>
    <property type="match status" value="1"/>
</dbReference>
<dbReference type="EMBL" id="JAUSSU010000012">
    <property type="protein sequence ID" value="MDQ0115786.1"/>
    <property type="molecule type" value="Genomic_DNA"/>
</dbReference>
<dbReference type="Proteomes" id="UP001229346">
    <property type="component" value="Unassembled WGS sequence"/>
</dbReference>
<dbReference type="Gene3D" id="2.60.40.10">
    <property type="entry name" value="Immunoglobulins"/>
    <property type="match status" value="1"/>
</dbReference>
<evidence type="ECO:0000313" key="3">
    <source>
        <dbReference type="EMBL" id="MDQ0115786.1"/>
    </source>
</evidence>
<dbReference type="PANTHER" id="PTHR30620:SF123">
    <property type="entry name" value="BETA-XYLOSIDASE"/>
    <property type="match status" value="1"/>
</dbReference>
<dbReference type="InterPro" id="IPR036962">
    <property type="entry name" value="Glyco_hydro_3_N_sf"/>
</dbReference>
<dbReference type="InterPro" id="IPR051915">
    <property type="entry name" value="Cellulose_Degrad_GH3"/>
</dbReference>
<dbReference type="InterPro" id="IPR013783">
    <property type="entry name" value="Ig-like_fold"/>
</dbReference>
<dbReference type="InterPro" id="IPR026891">
    <property type="entry name" value="Fn3-like"/>
</dbReference>
<dbReference type="RefSeq" id="WP_307207728.1">
    <property type="nucleotide sequence ID" value="NZ_JAUSSU010000012.1"/>
</dbReference>
<keyword evidence="4" id="KW-1185">Reference proteome</keyword>